<name>A0A7V6PFU4_9HYPH</name>
<dbReference type="AlphaFoldDB" id="A0A7V6PFU4"/>
<feature type="compositionally biased region" description="Polar residues" evidence="1">
    <location>
        <begin position="1"/>
        <end position="22"/>
    </location>
</feature>
<dbReference type="Proteomes" id="UP000551563">
    <property type="component" value="Unassembled WGS sequence"/>
</dbReference>
<organism evidence="2 3">
    <name type="scientific">Brucella intermedia</name>
    <dbReference type="NCBI Taxonomy" id="94625"/>
    <lineage>
        <taxon>Bacteria</taxon>
        <taxon>Pseudomonadati</taxon>
        <taxon>Pseudomonadota</taxon>
        <taxon>Alphaproteobacteria</taxon>
        <taxon>Hyphomicrobiales</taxon>
        <taxon>Brucellaceae</taxon>
        <taxon>Brucella/Ochrobactrum group</taxon>
        <taxon>Brucella</taxon>
    </lineage>
</organism>
<evidence type="ECO:0000256" key="1">
    <source>
        <dbReference type="SAM" id="MobiDB-lite"/>
    </source>
</evidence>
<accession>A0A7V6PFU4</accession>
<feature type="non-terminal residue" evidence="2">
    <location>
        <position position="57"/>
    </location>
</feature>
<proteinExistence type="predicted"/>
<sequence length="57" mass="6388">MEMTRQINRSTGNSIPQEWPSNDNRHKPLSMGRSVFPDDAVARIYKPSRAVTTSGKA</sequence>
<gene>
    <name evidence="2" type="ORF">GXX48_21630</name>
</gene>
<comment type="caution">
    <text evidence="2">The sequence shown here is derived from an EMBL/GenBank/DDBJ whole genome shotgun (WGS) entry which is preliminary data.</text>
</comment>
<evidence type="ECO:0000313" key="3">
    <source>
        <dbReference type="Proteomes" id="UP000551563"/>
    </source>
</evidence>
<reference evidence="2 3" key="1">
    <citation type="journal article" date="2020" name="Biotechnol. Biofuels">
        <title>New insights from the biogas microbiome by comprehensive genome-resolved metagenomics of nearly 1600 species originating from multiple anaerobic digesters.</title>
        <authorList>
            <person name="Campanaro S."/>
            <person name="Treu L."/>
            <person name="Rodriguez-R L.M."/>
            <person name="Kovalovszki A."/>
            <person name="Ziels R.M."/>
            <person name="Maus I."/>
            <person name="Zhu X."/>
            <person name="Kougias P.G."/>
            <person name="Basile A."/>
            <person name="Luo G."/>
            <person name="Schluter A."/>
            <person name="Konstantinidis K.T."/>
            <person name="Angelidaki I."/>
        </authorList>
    </citation>
    <scope>NUCLEOTIDE SEQUENCE [LARGE SCALE GENOMIC DNA]</scope>
    <source>
        <strain evidence="2">AS04akNAM_66</strain>
    </source>
</reference>
<dbReference type="EMBL" id="DUMN01000620">
    <property type="protein sequence ID" value="HHV70204.1"/>
    <property type="molecule type" value="Genomic_DNA"/>
</dbReference>
<protein>
    <submittedName>
        <fullName evidence="2">ETC complex I subunit</fullName>
    </submittedName>
</protein>
<feature type="region of interest" description="Disordered" evidence="1">
    <location>
        <begin position="1"/>
        <end position="34"/>
    </location>
</feature>
<evidence type="ECO:0000313" key="2">
    <source>
        <dbReference type="EMBL" id="HHV70204.1"/>
    </source>
</evidence>